<dbReference type="SMART" id="SM00490">
    <property type="entry name" value="HELICc"/>
    <property type="match status" value="1"/>
</dbReference>
<dbReference type="InterPro" id="IPR006483">
    <property type="entry name" value="CRISPR-assoc_Cas3_HD"/>
</dbReference>
<dbReference type="PANTHER" id="PTHR47963:SF9">
    <property type="entry name" value="CRISPR-ASSOCIATED ENDONUCLEASE_HELICASE CAS3"/>
    <property type="match status" value="1"/>
</dbReference>
<evidence type="ECO:0000256" key="6">
    <source>
        <dbReference type="ARBA" id="ARBA00022801"/>
    </source>
</evidence>
<dbReference type="Gene3D" id="1.10.3210.30">
    <property type="match status" value="1"/>
</dbReference>
<feature type="domain" description="Helicase ATP-binding" evidence="11">
    <location>
        <begin position="352"/>
        <end position="562"/>
    </location>
</feature>
<dbReference type="SUPFAM" id="SSF52540">
    <property type="entry name" value="P-loop containing nucleoside triphosphate hydrolases"/>
    <property type="match status" value="1"/>
</dbReference>
<comment type="caution">
    <text evidence="13">The sequence shown here is derived from an EMBL/GenBank/DDBJ whole genome shotgun (WGS) entry which is preliminary data.</text>
</comment>
<dbReference type="PANTHER" id="PTHR47963">
    <property type="entry name" value="DEAD-BOX ATP-DEPENDENT RNA HELICASE 47, MITOCHONDRIAL"/>
    <property type="match status" value="1"/>
</dbReference>
<dbReference type="CDD" id="cd17930">
    <property type="entry name" value="DEXHc_cas3"/>
    <property type="match status" value="1"/>
</dbReference>
<dbReference type="CDD" id="cd09641">
    <property type="entry name" value="Cas3''_I"/>
    <property type="match status" value="1"/>
</dbReference>
<feature type="region of interest" description="Disordered" evidence="10">
    <location>
        <begin position="848"/>
        <end position="872"/>
    </location>
</feature>
<dbReference type="Gene3D" id="3.40.50.300">
    <property type="entry name" value="P-loop containing nucleotide triphosphate hydrolases"/>
    <property type="match status" value="2"/>
</dbReference>
<dbReference type="GO" id="GO:0003724">
    <property type="term" value="F:RNA helicase activity"/>
    <property type="evidence" value="ECO:0007669"/>
    <property type="project" value="TreeGrafter"/>
</dbReference>
<evidence type="ECO:0000256" key="10">
    <source>
        <dbReference type="SAM" id="MobiDB-lite"/>
    </source>
</evidence>
<accession>A0A2W2FWG8</accession>
<keyword evidence="8" id="KW-0067">ATP-binding</keyword>
<keyword evidence="9" id="KW-0051">Antiviral defense</keyword>
<gene>
    <name evidence="13" type="ORF">C1I95_12090</name>
</gene>
<reference evidence="13 14" key="1">
    <citation type="submission" date="2018-01" db="EMBL/GenBank/DDBJ databases">
        <title>Draft genome sequence of Jishengella sp. NA12.</title>
        <authorList>
            <person name="Sahin N."/>
            <person name="Ay H."/>
            <person name="Saygin H."/>
        </authorList>
    </citation>
    <scope>NUCLEOTIDE SEQUENCE [LARGE SCALE GENOMIC DNA]</scope>
    <source>
        <strain evidence="13 14">NA12</strain>
    </source>
</reference>
<dbReference type="InterPro" id="IPR011545">
    <property type="entry name" value="DEAD/DEAH_box_helicase_dom"/>
</dbReference>
<dbReference type="InterPro" id="IPR038257">
    <property type="entry name" value="CRISPR-assoc_Cas3_HD_sf"/>
</dbReference>
<evidence type="ECO:0000256" key="9">
    <source>
        <dbReference type="ARBA" id="ARBA00023118"/>
    </source>
</evidence>
<dbReference type="InterPro" id="IPR050547">
    <property type="entry name" value="DEAD_box_RNA_helicases"/>
</dbReference>
<evidence type="ECO:0000259" key="11">
    <source>
        <dbReference type="PROSITE" id="PS51192"/>
    </source>
</evidence>
<evidence type="ECO:0000256" key="5">
    <source>
        <dbReference type="ARBA" id="ARBA00022741"/>
    </source>
</evidence>
<keyword evidence="14" id="KW-1185">Reference proteome</keyword>
<evidence type="ECO:0000313" key="14">
    <source>
        <dbReference type="Proteomes" id="UP000248924"/>
    </source>
</evidence>
<dbReference type="Pfam" id="PF18019">
    <property type="entry name" value="Cas3_HD"/>
    <property type="match status" value="1"/>
</dbReference>
<keyword evidence="7" id="KW-0347">Helicase</keyword>
<dbReference type="Pfam" id="PF00270">
    <property type="entry name" value="DEAD"/>
    <property type="match status" value="1"/>
</dbReference>
<evidence type="ECO:0000256" key="3">
    <source>
        <dbReference type="ARBA" id="ARBA00022722"/>
    </source>
</evidence>
<dbReference type="GO" id="GO:0051607">
    <property type="term" value="P:defense response to virus"/>
    <property type="evidence" value="ECO:0007669"/>
    <property type="project" value="UniProtKB-KW"/>
</dbReference>
<dbReference type="SMART" id="SM00487">
    <property type="entry name" value="DEXDc"/>
    <property type="match status" value="1"/>
</dbReference>
<comment type="similarity">
    <text evidence="1">In the N-terminal section; belongs to the CRISPR-associated nuclease Cas3-HD family.</text>
</comment>
<dbReference type="InterPro" id="IPR001650">
    <property type="entry name" value="Helicase_C-like"/>
</dbReference>
<dbReference type="InterPro" id="IPR054712">
    <property type="entry name" value="Cas3-like_dom"/>
</dbReference>
<dbReference type="InterPro" id="IPR006474">
    <property type="entry name" value="Helicase_Cas3_CRISPR-ass_core"/>
</dbReference>
<dbReference type="PROSITE" id="PS51192">
    <property type="entry name" value="HELICASE_ATP_BIND_1"/>
    <property type="match status" value="1"/>
</dbReference>
<evidence type="ECO:0000256" key="4">
    <source>
        <dbReference type="ARBA" id="ARBA00022723"/>
    </source>
</evidence>
<name>A0A2W2FWG8_9ACTN</name>
<dbReference type="NCBIfam" id="TIGR01596">
    <property type="entry name" value="cas3_HD"/>
    <property type="match status" value="1"/>
</dbReference>
<dbReference type="Proteomes" id="UP000248924">
    <property type="component" value="Unassembled WGS sequence"/>
</dbReference>
<dbReference type="EMBL" id="POTY01000060">
    <property type="protein sequence ID" value="PZG19194.1"/>
    <property type="molecule type" value="Genomic_DNA"/>
</dbReference>
<comment type="similarity">
    <text evidence="2">In the central section; belongs to the CRISPR-associated helicase Cas3 family.</text>
</comment>
<keyword evidence="6" id="KW-0378">Hydrolase</keyword>
<dbReference type="GO" id="GO:0004519">
    <property type="term" value="F:endonuclease activity"/>
    <property type="evidence" value="ECO:0007669"/>
    <property type="project" value="UniProtKB-KW"/>
</dbReference>
<dbReference type="InterPro" id="IPR027417">
    <property type="entry name" value="P-loop_NTPase"/>
</dbReference>
<organism evidence="13 14">
    <name type="scientific">Micromonospora craterilacus</name>
    <dbReference type="NCBI Taxonomy" id="1655439"/>
    <lineage>
        <taxon>Bacteria</taxon>
        <taxon>Bacillati</taxon>
        <taxon>Actinomycetota</taxon>
        <taxon>Actinomycetes</taxon>
        <taxon>Micromonosporales</taxon>
        <taxon>Micromonosporaceae</taxon>
        <taxon>Micromonospora</taxon>
    </lineage>
</organism>
<dbReference type="PROSITE" id="PS51643">
    <property type="entry name" value="HD_CAS3"/>
    <property type="match status" value="1"/>
</dbReference>
<dbReference type="AlphaFoldDB" id="A0A2W2FWG8"/>
<evidence type="ECO:0000259" key="12">
    <source>
        <dbReference type="PROSITE" id="PS51643"/>
    </source>
</evidence>
<dbReference type="GO" id="GO:0046872">
    <property type="term" value="F:metal ion binding"/>
    <property type="evidence" value="ECO:0007669"/>
    <property type="project" value="UniProtKB-KW"/>
</dbReference>
<evidence type="ECO:0000256" key="7">
    <source>
        <dbReference type="ARBA" id="ARBA00022806"/>
    </source>
</evidence>
<dbReference type="SUPFAM" id="SSF109604">
    <property type="entry name" value="HD-domain/PDEase-like"/>
    <property type="match status" value="1"/>
</dbReference>
<keyword evidence="13" id="KW-0255">Endonuclease</keyword>
<keyword evidence="4" id="KW-0479">Metal-binding</keyword>
<evidence type="ECO:0000256" key="1">
    <source>
        <dbReference type="ARBA" id="ARBA00006847"/>
    </source>
</evidence>
<feature type="domain" description="HD Cas3-type" evidence="12">
    <location>
        <begin position="77"/>
        <end position="284"/>
    </location>
</feature>
<evidence type="ECO:0000256" key="8">
    <source>
        <dbReference type="ARBA" id="ARBA00022840"/>
    </source>
</evidence>
<dbReference type="GO" id="GO:0003723">
    <property type="term" value="F:RNA binding"/>
    <property type="evidence" value="ECO:0007669"/>
    <property type="project" value="TreeGrafter"/>
</dbReference>
<proteinExistence type="inferred from homology"/>
<protein>
    <submittedName>
        <fullName evidence="13">CRISPR-associated helicase/endonuclease Cas3</fullName>
    </submittedName>
</protein>
<dbReference type="InterPro" id="IPR014001">
    <property type="entry name" value="Helicase_ATP-bd"/>
</dbReference>
<evidence type="ECO:0000313" key="13">
    <source>
        <dbReference type="EMBL" id="PZG19194.1"/>
    </source>
</evidence>
<dbReference type="NCBIfam" id="TIGR01587">
    <property type="entry name" value="cas3_core"/>
    <property type="match status" value="1"/>
</dbReference>
<dbReference type="GO" id="GO:0016787">
    <property type="term" value="F:hydrolase activity"/>
    <property type="evidence" value="ECO:0007669"/>
    <property type="project" value="UniProtKB-KW"/>
</dbReference>
<dbReference type="Pfam" id="PF22590">
    <property type="entry name" value="Cas3-like_C_2"/>
    <property type="match status" value="1"/>
</dbReference>
<keyword evidence="3" id="KW-0540">Nuclease</keyword>
<evidence type="ECO:0000256" key="2">
    <source>
        <dbReference type="ARBA" id="ARBA00009046"/>
    </source>
</evidence>
<dbReference type="GO" id="GO:0005524">
    <property type="term" value="F:ATP binding"/>
    <property type="evidence" value="ECO:0007669"/>
    <property type="project" value="UniProtKB-KW"/>
</dbReference>
<sequence>MQQYVTFLTGALDDACQSGRPRLPCATITARQPQLAGWQAVLAAEAGRVSVPSVPPVSEQVDVRIFWGKAGAAKQGEETVPHPLICHTIDTAVVAELLYDRLLSAACRAELSAAFAPLGGQPAVWVGLLCGLHDLGKLSPAFQALRVDVAAKLLPPEAAAQTSRLIRIRAGGGRTDTFHGILTCYHVRQILLDWGAGPDTARTVAQAVGAHHGSFFSDQVLLNAESAVQDHGGQRWARWAEELFCRTADLLGLPDPRTVSWSEVRLGTGGAVALAGLTTVSDWIASGSVRKATHAGSDIDLVTYLQLARDRAVEHVVDRLGWSGWGPAGDLSFAKLFGQQPRPLQRACEQTFDSKHRPGILIVEAPTGEGKTKIALQATVGLIDRLRLAGFFVAMPTRATSNQMFDEVDELVTGFGAGLSVKLLHGTAAEHLADRRARMARSEPISPENVGTDDPAGNQDAAVREWFTKLKALLAPLAVGTVDRVLQGGIRSPWAPVPLVGLSNRVIVLDEVHSYQVYMSTILDRILWWLGWLGVPVILLSATLPRIRREELFRHWYAGAKRSHPDQVKLCLPALTYPHAVWLDDQGVPDVVQAEASSINSDRRVELLQLADADLTGWVLRQARGGHGVAVVHNLVRRVDHTVELLEEAIGELPEPERPRVVSLTGQLAAAARAKVEQELRDLFGLNGSRAPQAGYIVVGTQVLEQSLDLDFDAMASDLAPVDSLVQRAGRLHRFRRTDLGAPPTLALVGVTEKKAGPVWPPHTTRTYQDAVLLRTWALLWNRRDLRTPDEVPELVDAVYSEPDRITFPVEWETRWQHAQEKLDKAQRADQDMASALFLPPPIKPDALLELTRHPRYTGQTRKPDGRSRRYE</sequence>
<keyword evidence="5" id="KW-0547">Nucleotide-binding</keyword>
<feature type="compositionally biased region" description="Basic and acidic residues" evidence="10">
    <location>
        <begin position="862"/>
        <end position="872"/>
    </location>
</feature>